<keyword evidence="2" id="KW-1133">Transmembrane helix</keyword>
<comment type="caution">
    <text evidence="3">The sequence shown here is derived from an EMBL/GenBank/DDBJ whole genome shotgun (WGS) entry which is preliminary data.</text>
</comment>
<gene>
    <name evidence="3" type="ORF">ACFPIJ_61955</name>
</gene>
<dbReference type="Proteomes" id="UP001595912">
    <property type="component" value="Unassembled WGS sequence"/>
</dbReference>
<dbReference type="Gene3D" id="1.10.287.1490">
    <property type="match status" value="1"/>
</dbReference>
<accession>A0ABV9WMN7</accession>
<protein>
    <submittedName>
        <fullName evidence="3">Uncharacterized protein</fullName>
    </submittedName>
</protein>
<sequence length="175" mass="18945">MSDEDTLQRHLASIRQRMTWIEELVEGTRVDVHALEAAVDGAADATPQQANQEVRTESRPSLIDLSTDTAQMREELTSISARVDQLAARSASVSEIVDQLITKVGSSEKSVNDAMAQLTLEVKSLSKASAEAVARLDKVRHRRLDPSARASLLVGFGVALLAVIITIIVFAQVQA</sequence>
<evidence type="ECO:0000256" key="1">
    <source>
        <dbReference type="SAM" id="MobiDB-lite"/>
    </source>
</evidence>
<evidence type="ECO:0000313" key="4">
    <source>
        <dbReference type="Proteomes" id="UP001595912"/>
    </source>
</evidence>
<organism evidence="3 4">
    <name type="scientific">Dactylosporangium cerinum</name>
    <dbReference type="NCBI Taxonomy" id="1434730"/>
    <lineage>
        <taxon>Bacteria</taxon>
        <taxon>Bacillati</taxon>
        <taxon>Actinomycetota</taxon>
        <taxon>Actinomycetes</taxon>
        <taxon>Micromonosporales</taxon>
        <taxon>Micromonosporaceae</taxon>
        <taxon>Dactylosporangium</taxon>
    </lineage>
</organism>
<keyword evidence="2" id="KW-0812">Transmembrane</keyword>
<evidence type="ECO:0000313" key="3">
    <source>
        <dbReference type="EMBL" id="MFC5008268.1"/>
    </source>
</evidence>
<dbReference type="RefSeq" id="WP_380128925.1">
    <property type="nucleotide sequence ID" value="NZ_JBHSIU010000130.1"/>
</dbReference>
<reference evidence="4" key="1">
    <citation type="journal article" date="2019" name="Int. J. Syst. Evol. Microbiol.">
        <title>The Global Catalogue of Microorganisms (GCM) 10K type strain sequencing project: providing services to taxonomists for standard genome sequencing and annotation.</title>
        <authorList>
            <consortium name="The Broad Institute Genomics Platform"/>
            <consortium name="The Broad Institute Genome Sequencing Center for Infectious Disease"/>
            <person name="Wu L."/>
            <person name="Ma J."/>
        </authorList>
    </citation>
    <scope>NUCLEOTIDE SEQUENCE [LARGE SCALE GENOMIC DNA]</scope>
    <source>
        <strain evidence="4">CGMCC 4.7152</strain>
    </source>
</reference>
<feature type="region of interest" description="Disordered" evidence="1">
    <location>
        <begin position="41"/>
        <end position="60"/>
    </location>
</feature>
<keyword evidence="4" id="KW-1185">Reference proteome</keyword>
<keyword evidence="2" id="KW-0472">Membrane</keyword>
<feature type="transmembrane region" description="Helical" evidence="2">
    <location>
        <begin position="150"/>
        <end position="173"/>
    </location>
</feature>
<evidence type="ECO:0000256" key="2">
    <source>
        <dbReference type="SAM" id="Phobius"/>
    </source>
</evidence>
<name>A0ABV9WMN7_9ACTN</name>
<dbReference type="EMBL" id="JBHSIU010000130">
    <property type="protein sequence ID" value="MFC5008268.1"/>
    <property type="molecule type" value="Genomic_DNA"/>
</dbReference>
<proteinExistence type="predicted"/>